<dbReference type="PANTHER" id="PTHR11699">
    <property type="entry name" value="ALDEHYDE DEHYDROGENASE-RELATED"/>
    <property type="match status" value="1"/>
</dbReference>
<comment type="similarity">
    <text evidence="1 6">Belongs to the aldehyde dehydrogenase family.</text>
</comment>
<reference evidence="8 9" key="1">
    <citation type="submission" date="2018-05" db="EMBL/GenBank/DDBJ databases">
        <title>Whole genome sequencing for identification of molecular markers to develop diagnostic detection tools for the regulated plant pathogen Lachnellula willkommii.</title>
        <authorList>
            <person name="Giroux E."/>
            <person name="Bilodeau G."/>
        </authorList>
    </citation>
    <scope>NUCLEOTIDE SEQUENCE [LARGE SCALE GENOMIC DNA]</scope>
    <source>
        <strain evidence="8 9">CBS 625.97</strain>
    </source>
</reference>
<evidence type="ECO:0000256" key="5">
    <source>
        <dbReference type="PROSITE-ProRule" id="PRU10007"/>
    </source>
</evidence>
<dbReference type="EC" id="1.2.1.3" evidence="3"/>
<evidence type="ECO:0000256" key="4">
    <source>
        <dbReference type="ARBA" id="ARBA00049194"/>
    </source>
</evidence>
<dbReference type="Pfam" id="PF00171">
    <property type="entry name" value="Aldedh"/>
    <property type="match status" value="1"/>
</dbReference>
<dbReference type="EMBL" id="QGMG01000358">
    <property type="protein sequence ID" value="TVY54268.1"/>
    <property type="molecule type" value="Genomic_DNA"/>
</dbReference>
<dbReference type="InterPro" id="IPR029510">
    <property type="entry name" value="Ald_DH_CS_GLU"/>
</dbReference>
<comment type="catalytic activity">
    <reaction evidence="4">
        <text>an aldehyde + NAD(+) + H2O = a carboxylate + NADH + 2 H(+)</text>
        <dbReference type="Rhea" id="RHEA:16185"/>
        <dbReference type="ChEBI" id="CHEBI:15377"/>
        <dbReference type="ChEBI" id="CHEBI:15378"/>
        <dbReference type="ChEBI" id="CHEBI:17478"/>
        <dbReference type="ChEBI" id="CHEBI:29067"/>
        <dbReference type="ChEBI" id="CHEBI:57540"/>
        <dbReference type="ChEBI" id="CHEBI:57945"/>
        <dbReference type="EC" id="1.2.1.3"/>
    </reaction>
</comment>
<feature type="active site" evidence="5">
    <location>
        <position position="254"/>
    </location>
</feature>
<comment type="caution">
    <text evidence="8">The sequence shown here is derived from an EMBL/GenBank/DDBJ whole genome shotgun (WGS) entry which is preliminary data.</text>
</comment>
<evidence type="ECO:0000256" key="1">
    <source>
        <dbReference type="ARBA" id="ARBA00009986"/>
    </source>
</evidence>
<dbReference type="Gene3D" id="3.40.605.10">
    <property type="entry name" value="Aldehyde Dehydrogenase, Chain A, domain 1"/>
    <property type="match status" value="1"/>
</dbReference>
<proteinExistence type="inferred from homology"/>
<dbReference type="AlphaFoldDB" id="A0A7D8UPP2"/>
<evidence type="ECO:0000256" key="3">
    <source>
        <dbReference type="ARBA" id="ARBA00024226"/>
    </source>
</evidence>
<organism evidence="8 9">
    <name type="scientific">Lachnellula cervina</name>
    <dbReference type="NCBI Taxonomy" id="1316786"/>
    <lineage>
        <taxon>Eukaryota</taxon>
        <taxon>Fungi</taxon>
        <taxon>Dikarya</taxon>
        <taxon>Ascomycota</taxon>
        <taxon>Pezizomycotina</taxon>
        <taxon>Leotiomycetes</taxon>
        <taxon>Helotiales</taxon>
        <taxon>Lachnaceae</taxon>
        <taxon>Lachnellula</taxon>
    </lineage>
</organism>
<feature type="domain" description="Aldehyde dehydrogenase" evidence="7">
    <location>
        <begin position="17"/>
        <end position="481"/>
    </location>
</feature>
<dbReference type="FunFam" id="3.40.309.10:FF:000012">
    <property type="entry name" value="Betaine aldehyde dehydrogenase"/>
    <property type="match status" value="1"/>
</dbReference>
<dbReference type="OrthoDB" id="310895at2759"/>
<dbReference type="Gene3D" id="3.40.309.10">
    <property type="entry name" value="Aldehyde Dehydrogenase, Chain A, domain 2"/>
    <property type="match status" value="1"/>
</dbReference>
<dbReference type="Proteomes" id="UP000481288">
    <property type="component" value="Unassembled WGS sequence"/>
</dbReference>
<name>A0A7D8UPP2_9HELO</name>
<keyword evidence="9" id="KW-1185">Reference proteome</keyword>
<dbReference type="InterPro" id="IPR016162">
    <property type="entry name" value="Ald_DH_N"/>
</dbReference>
<dbReference type="FunFam" id="3.40.605.10:FF:000001">
    <property type="entry name" value="Aldehyde dehydrogenase 1"/>
    <property type="match status" value="1"/>
</dbReference>
<evidence type="ECO:0000259" key="7">
    <source>
        <dbReference type="Pfam" id="PF00171"/>
    </source>
</evidence>
<evidence type="ECO:0000313" key="8">
    <source>
        <dbReference type="EMBL" id="TVY54268.1"/>
    </source>
</evidence>
<evidence type="ECO:0000256" key="2">
    <source>
        <dbReference type="ARBA" id="ARBA00023002"/>
    </source>
</evidence>
<gene>
    <name evidence="8" type="primary">CLAH10_0</name>
    <name evidence="8" type="ORF">LCER1_G004387</name>
</gene>
<dbReference type="InterPro" id="IPR016161">
    <property type="entry name" value="Ald_DH/histidinol_DH"/>
</dbReference>
<dbReference type="InterPro" id="IPR015590">
    <property type="entry name" value="Aldehyde_DH_dom"/>
</dbReference>
<evidence type="ECO:0000256" key="6">
    <source>
        <dbReference type="RuleBase" id="RU003345"/>
    </source>
</evidence>
<evidence type="ECO:0000313" key="9">
    <source>
        <dbReference type="Proteomes" id="UP000481288"/>
    </source>
</evidence>
<protein>
    <recommendedName>
        <fullName evidence="3">aldehyde dehydrogenase (NAD(+))</fullName>
        <ecNumber evidence="3">1.2.1.3</ecNumber>
    </recommendedName>
</protein>
<keyword evidence="2 6" id="KW-0560">Oxidoreductase</keyword>
<dbReference type="GO" id="GO:0004029">
    <property type="term" value="F:aldehyde dehydrogenase (NAD+) activity"/>
    <property type="evidence" value="ECO:0007669"/>
    <property type="project" value="UniProtKB-EC"/>
</dbReference>
<sequence length="484" mass="51579">MSKAYDIPKKLYLNNSWVAGTGAAFTLRNPKDDSVIATDLNEASAADIDKAVEYASAAFKTGKWSKLTGAERGKCLNKLADLIDENVDRIAYLESIASGRPISFVKTEIPMVSAVYRYYAGWADKIRGDSFPPDDGFYKIVSHEPLGVCTGITAWNGSLHFLAWKSAPALACGNTSIIKPSEKSPLGTLAVAGLIEAAGFPPGAFQIVLGGGATGAILSSHLGIAKISFTGSISTGRKIQEAATKSNLKRVTLELGGKSPAVVFDDADFEAALFWSILGITVNSGQVCAASSRIYVQDTIMESFMGRLKAAFDGIASTLGADPQDPQTQFGPLIDAVQHEKVTGYINAGLNSGTATLLTAPQPKPKTGYYVAPTIFVDPLEDSQIYREEIFGPVLCARSFRTEEDALRMANDSEYGLAGSVFTKDLGRALRMSRGIEAGTVCINCALMVGPQVPMGGVKSSGLGRELGEYALRHYTEPKTIWIK</sequence>
<dbReference type="PROSITE" id="PS00687">
    <property type="entry name" value="ALDEHYDE_DEHYDR_GLU"/>
    <property type="match status" value="1"/>
</dbReference>
<dbReference type="SUPFAM" id="SSF53720">
    <property type="entry name" value="ALDH-like"/>
    <property type="match status" value="1"/>
</dbReference>
<accession>A0A7D8UPP2</accession>
<dbReference type="InterPro" id="IPR016163">
    <property type="entry name" value="Ald_DH_C"/>
</dbReference>